<evidence type="ECO:0000256" key="8">
    <source>
        <dbReference type="ARBA" id="ARBA00022679"/>
    </source>
</evidence>
<dbReference type="Proteomes" id="UP000018144">
    <property type="component" value="Unassembled WGS sequence"/>
</dbReference>
<dbReference type="EC" id="2.7.8.15" evidence="5"/>
<dbReference type="GO" id="GO:0005789">
    <property type="term" value="C:endoplasmic reticulum membrane"/>
    <property type="evidence" value="ECO:0007669"/>
    <property type="project" value="UniProtKB-SubCell"/>
</dbReference>
<gene>
    <name evidence="20" type="ORF">PCON_02123</name>
</gene>
<reference evidence="20 21" key="1">
    <citation type="journal article" date="2013" name="PLoS Genet.">
        <title>The genome and development-dependent transcriptomes of Pyronema confluens: a window into fungal evolution.</title>
        <authorList>
            <person name="Traeger S."/>
            <person name="Altegoer F."/>
            <person name="Freitag M."/>
            <person name="Gabaldon T."/>
            <person name="Kempken F."/>
            <person name="Kumar A."/>
            <person name="Marcet-Houben M."/>
            <person name="Poggeler S."/>
            <person name="Stajich J.E."/>
            <person name="Nowrousian M."/>
        </authorList>
    </citation>
    <scope>NUCLEOTIDE SEQUENCE [LARGE SCALE GENOMIC DNA]</scope>
    <source>
        <strain evidence="21">CBS 100304</strain>
        <tissue evidence="20">Vegetative mycelium</tissue>
    </source>
</reference>
<feature type="transmembrane region" description="Helical" evidence="19">
    <location>
        <begin position="300"/>
        <end position="318"/>
    </location>
</feature>
<feature type="transmembrane region" description="Helical" evidence="19">
    <location>
        <begin position="12"/>
        <end position="31"/>
    </location>
</feature>
<evidence type="ECO:0000256" key="11">
    <source>
        <dbReference type="ARBA" id="ARBA00022824"/>
    </source>
</evidence>
<dbReference type="AlphaFoldDB" id="U4LP09"/>
<feature type="transmembrane region" description="Helical" evidence="19">
    <location>
        <begin position="80"/>
        <end position="102"/>
    </location>
</feature>
<keyword evidence="8 20" id="KW-0808">Transferase</keyword>
<keyword evidence="14 19" id="KW-0472">Membrane</keyword>
<keyword evidence="11" id="KW-0256">Endoplasmic reticulum</keyword>
<keyword evidence="10" id="KW-0479">Metal-binding</keyword>
<name>U4LP09_PYROM</name>
<comment type="catalytic activity">
    <reaction evidence="18">
        <text>a di-trans,poly-cis-dolichyl phosphate + UDP-N-acetyl-alpha-D-glucosamine = an N-acetyl-alpha-D-glucosaminyl-diphospho-di-trans,poly-cis-dolichol + UMP</text>
        <dbReference type="Rhea" id="RHEA:13289"/>
        <dbReference type="Rhea" id="RHEA-COMP:19498"/>
        <dbReference type="Rhea" id="RHEA-COMP:19507"/>
        <dbReference type="ChEBI" id="CHEBI:57683"/>
        <dbReference type="ChEBI" id="CHEBI:57705"/>
        <dbReference type="ChEBI" id="CHEBI:57865"/>
        <dbReference type="ChEBI" id="CHEBI:58427"/>
        <dbReference type="EC" id="2.7.8.15"/>
    </reaction>
    <physiologicalReaction direction="left-to-right" evidence="18">
        <dbReference type="Rhea" id="RHEA:13290"/>
    </physiologicalReaction>
</comment>
<feature type="transmembrane region" description="Helical" evidence="19">
    <location>
        <begin position="37"/>
        <end position="59"/>
    </location>
</feature>
<dbReference type="GO" id="GO:0016757">
    <property type="term" value="F:glycosyltransferase activity"/>
    <property type="evidence" value="ECO:0007669"/>
    <property type="project" value="UniProtKB-KW"/>
</dbReference>
<evidence type="ECO:0000256" key="14">
    <source>
        <dbReference type="ARBA" id="ARBA00023136"/>
    </source>
</evidence>
<comment type="cofactor">
    <cofactor evidence="1">
        <name>Mg(2+)</name>
        <dbReference type="ChEBI" id="CHEBI:18420"/>
    </cofactor>
</comment>
<feature type="transmembrane region" description="Helical" evidence="19">
    <location>
        <begin position="211"/>
        <end position="231"/>
    </location>
</feature>
<dbReference type="STRING" id="1076935.U4LP09"/>
<evidence type="ECO:0000256" key="17">
    <source>
        <dbReference type="ARBA" id="ARBA00044717"/>
    </source>
</evidence>
<evidence type="ECO:0000256" key="6">
    <source>
        <dbReference type="ARBA" id="ARBA00017659"/>
    </source>
</evidence>
<evidence type="ECO:0000256" key="2">
    <source>
        <dbReference type="ARBA" id="ARBA00004477"/>
    </source>
</evidence>
<protein>
    <recommendedName>
        <fullName evidence="6">UDP-N-acetylglucosamine--dolichyl-phosphate N-acetylglucosaminephosphotransferase</fullName>
        <ecNumber evidence="5">2.7.8.15</ecNumber>
    </recommendedName>
    <alternativeName>
        <fullName evidence="15">GlcNAc-1-P transferase</fullName>
    </alternativeName>
    <alternativeName>
        <fullName evidence="16">N-acetylglucosamine-1-phosphate transferase</fullName>
    </alternativeName>
</protein>
<comment type="pathway">
    <text evidence="3">Protein modification; protein glycosylation.</text>
</comment>
<feature type="transmembrane region" description="Helical" evidence="19">
    <location>
        <begin position="265"/>
        <end position="288"/>
    </location>
</feature>
<dbReference type="InterPro" id="IPR000715">
    <property type="entry name" value="Glycosyl_transferase_4"/>
</dbReference>
<feature type="transmembrane region" description="Helical" evidence="19">
    <location>
        <begin position="139"/>
        <end position="158"/>
    </location>
</feature>
<evidence type="ECO:0000313" key="21">
    <source>
        <dbReference type="Proteomes" id="UP000018144"/>
    </source>
</evidence>
<dbReference type="GO" id="GO:0003975">
    <property type="term" value="F:UDP-N-acetylglucosamine-dolichyl-phosphate N-acetylglucosaminephosphotransferase activity"/>
    <property type="evidence" value="ECO:0007669"/>
    <property type="project" value="UniProtKB-EC"/>
</dbReference>
<evidence type="ECO:0000256" key="15">
    <source>
        <dbReference type="ARBA" id="ARBA00029567"/>
    </source>
</evidence>
<dbReference type="OMA" id="LPHFNAR"/>
<dbReference type="CDD" id="cd06855">
    <property type="entry name" value="GT_GPT_euk"/>
    <property type="match status" value="1"/>
</dbReference>
<evidence type="ECO:0000256" key="13">
    <source>
        <dbReference type="ARBA" id="ARBA00022989"/>
    </source>
</evidence>
<evidence type="ECO:0000256" key="4">
    <source>
        <dbReference type="ARBA" id="ARBA00009317"/>
    </source>
</evidence>
<dbReference type="GO" id="GO:0006488">
    <property type="term" value="P:dolichol-linked oligosaccharide biosynthetic process"/>
    <property type="evidence" value="ECO:0007669"/>
    <property type="project" value="InterPro"/>
</dbReference>
<evidence type="ECO:0000256" key="10">
    <source>
        <dbReference type="ARBA" id="ARBA00022723"/>
    </source>
</evidence>
<dbReference type="PANTHER" id="PTHR10571:SF0">
    <property type="entry name" value="UDP-N-ACETYLGLUCOSAMINE--DOLICHYL-PHOSPHATE N-ACETYLGLUCOSAMINEPHOSPHOTRANSFERASE"/>
    <property type="match status" value="1"/>
</dbReference>
<keyword evidence="12" id="KW-0460">Magnesium</keyword>
<evidence type="ECO:0000256" key="5">
    <source>
        <dbReference type="ARBA" id="ARBA00013225"/>
    </source>
</evidence>
<evidence type="ECO:0000256" key="9">
    <source>
        <dbReference type="ARBA" id="ARBA00022692"/>
    </source>
</evidence>
<proteinExistence type="inferred from homology"/>
<organism evidence="20 21">
    <name type="scientific">Pyronema omphalodes (strain CBS 100304)</name>
    <name type="common">Pyronema confluens</name>
    <dbReference type="NCBI Taxonomy" id="1076935"/>
    <lineage>
        <taxon>Eukaryota</taxon>
        <taxon>Fungi</taxon>
        <taxon>Dikarya</taxon>
        <taxon>Ascomycota</taxon>
        <taxon>Pezizomycotina</taxon>
        <taxon>Pezizomycetes</taxon>
        <taxon>Pezizales</taxon>
        <taxon>Pyronemataceae</taxon>
        <taxon>Pyronema</taxon>
    </lineage>
</organism>
<keyword evidence="21" id="KW-1185">Reference proteome</keyword>
<evidence type="ECO:0000313" key="20">
    <source>
        <dbReference type="EMBL" id="CCX33881.1"/>
    </source>
</evidence>
<comment type="subcellular location">
    <subcellularLocation>
        <location evidence="2">Endoplasmic reticulum membrane</location>
        <topology evidence="2">Multi-pass membrane protein</topology>
    </subcellularLocation>
</comment>
<dbReference type="EMBL" id="HF936249">
    <property type="protein sequence ID" value="CCX33881.1"/>
    <property type="molecule type" value="Genomic_DNA"/>
</dbReference>
<evidence type="ECO:0000256" key="16">
    <source>
        <dbReference type="ARBA" id="ARBA00033238"/>
    </source>
</evidence>
<evidence type="ECO:0000256" key="12">
    <source>
        <dbReference type="ARBA" id="ARBA00022842"/>
    </source>
</evidence>
<evidence type="ECO:0000256" key="1">
    <source>
        <dbReference type="ARBA" id="ARBA00001946"/>
    </source>
</evidence>
<evidence type="ECO:0000256" key="18">
    <source>
        <dbReference type="ARBA" id="ARBA00045078"/>
    </source>
</evidence>
<evidence type="ECO:0000256" key="3">
    <source>
        <dbReference type="ARBA" id="ARBA00004922"/>
    </source>
</evidence>
<evidence type="ECO:0000256" key="7">
    <source>
        <dbReference type="ARBA" id="ARBA00022676"/>
    </source>
</evidence>
<dbReference type="PANTHER" id="PTHR10571">
    <property type="entry name" value="UDP-N-ACETYLGLUCOSAMINE--DOLICHYL-PHOSPHATE N-ACETYLGLUCOSAMINEPHOSPHOTRANSFERASE"/>
    <property type="match status" value="1"/>
</dbReference>
<dbReference type="OrthoDB" id="10262326at2759"/>
<comment type="function">
    <text evidence="17">UDP-N-acetylglucosamine--dolichyl-phosphate N-acetylglucosaminephosphotransferase that operates in the biosynthetic pathway of dolichol-linked oligosaccharides, the glycan precursors employed in protein asparagine (N)-glycosylation. The assembly of dolichol-linked oligosaccharides begins on the cytosolic side of the endoplasmic reticulum membrane and finishes in its lumen. The sequential addition of sugars to dolichol pyrophosphate produces dolichol-linked oligosaccharides containing fourteen sugars, including two GlcNAcs, nine mannoses and three glucoses. Once assembled, the oligosaccharide is transferred from the lipid to nascent proteins by oligosaccharyltransferases. Catalyzes the initial step of dolichol-linked oligosaccharide biosynthesis, transfering GlcNAc-1-P from cytosolic UDP-GlcNAc onto the carrier lipid dolichyl phosphate (P-dolichol), yielding GlcNAc-P-P-dolichol embedded in the cytoplasmic leaflet of the endoplasmic reticulum membrane.</text>
</comment>
<dbReference type="UniPathway" id="UPA00378"/>
<keyword evidence="13 19" id="KW-1133">Transmembrane helix</keyword>
<keyword evidence="7" id="KW-0328">Glycosyltransferase</keyword>
<feature type="transmembrane region" description="Helical" evidence="19">
    <location>
        <begin position="243"/>
        <end position="259"/>
    </location>
</feature>
<feature type="transmembrane region" description="Helical" evidence="19">
    <location>
        <begin position="170"/>
        <end position="191"/>
    </location>
</feature>
<dbReference type="InterPro" id="IPR033895">
    <property type="entry name" value="GPT"/>
</dbReference>
<dbReference type="GO" id="GO:0046872">
    <property type="term" value="F:metal ion binding"/>
    <property type="evidence" value="ECO:0007669"/>
    <property type="project" value="UniProtKB-KW"/>
</dbReference>
<sequence length="476" mass="53338">MAGNIPITTGWYFFLFSLVGACCGLLWTVFAGEGEPLIASIGFSGIAFAATYALICWVGEEFKRVGLKGNDRSKPNRPELPETMGAVCAVVYLMVMIIFIPFPFYEYFVLSTNGGGNRDITMEMVETGRILPRFPHNKLGEYLSALLSLQSMAILGIADDLFDIRWRHKVLLPAISSIPLLIMYYIDFGITNIVVPLPLQPYFGELLDLSYIYYLYMAAISIFCPNSINIYAGINGLEVEQSIAIAIFIVINDLLYISVPNHPAAASHLFSLYFLLPFLGVSVALWCHNKYPSKVFVGDTYCYFAGMTFAVVGILGHFSKTLLLLFIPQIFNFLYSAPQIFHLVPCPRHRLPHFNAKTNRMEPSRATFDKPPRRIISLALTILETVGLIKLWRNEQSGEIEEFSNMTLINLWLVRGGPKNEGRLTRELFWLQMFCGAVGLLARHKAALLVFPYDNLRMEDFEGLAAAAVEAVEAVV</sequence>
<accession>U4LP09</accession>
<dbReference type="eggNOG" id="KOG2788">
    <property type="taxonomic scope" value="Eukaryota"/>
</dbReference>
<comment type="similarity">
    <text evidence="4">Belongs to the glycosyltransferase 4 family.</text>
</comment>
<evidence type="ECO:0000256" key="19">
    <source>
        <dbReference type="SAM" id="Phobius"/>
    </source>
</evidence>
<dbReference type="Pfam" id="PF00953">
    <property type="entry name" value="Glycos_transf_4"/>
    <property type="match status" value="1"/>
</dbReference>
<keyword evidence="9 19" id="KW-0812">Transmembrane</keyword>